<dbReference type="Proteomes" id="UP000694005">
    <property type="component" value="Chromosome A03"/>
</dbReference>
<evidence type="ECO:0008006" key="4">
    <source>
        <dbReference type="Google" id="ProtNLM"/>
    </source>
</evidence>
<protein>
    <recommendedName>
        <fullName evidence="4">Reverse transcriptase zinc-binding domain-containing protein</fullName>
    </recommendedName>
</protein>
<proteinExistence type="predicted"/>
<feature type="non-terminal residue" evidence="3">
    <location>
        <position position="148"/>
    </location>
</feature>
<dbReference type="Gramene" id="A08p32510.2_BraZ1">
    <property type="protein sequence ID" value="A08p32510.2_BraZ1.CDS.1"/>
    <property type="gene ID" value="A08g32510.2_BraZ1"/>
</dbReference>
<sequence>MLFFRAGSIWVAWMRQRYLNRASFWSLNEKNYTYSWMFRRLLKLRPKALDFIRISIGRGDDTYFWWDPWTPFGPLYSYLGQDGPTLLGIPLFALVSDVWNGSSWSFSAARSNRQLQLLSFLTTISPANGPDVPKWIINGNTHKSFISR</sequence>
<gene>
    <name evidence="3" type="ORF">BRAA03T15479Z</name>
    <name evidence="1" type="ORF">BRAPAZ1V2_A03P65940.2</name>
    <name evidence="2" type="ORF">BRAPAZ1V2_A08P32510.2</name>
</gene>
<accession>A0A3P6AJ75</accession>
<dbReference type="EMBL" id="LR031572">
    <property type="protein sequence ID" value="VDC84261.1"/>
    <property type="molecule type" value="Genomic_DNA"/>
</dbReference>
<dbReference type="EMBL" id="LS974619">
    <property type="protein sequence ID" value="CAG7885251.1"/>
    <property type="molecule type" value="Genomic_DNA"/>
</dbReference>
<organism evidence="3">
    <name type="scientific">Brassica campestris</name>
    <name type="common">Field mustard</name>
    <dbReference type="NCBI Taxonomy" id="3711"/>
    <lineage>
        <taxon>Eukaryota</taxon>
        <taxon>Viridiplantae</taxon>
        <taxon>Streptophyta</taxon>
        <taxon>Embryophyta</taxon>
        <taxon>Tracheophyta</taxon>
        <taxon>Spermatophyta</taxon>
        <taxon>Magnoliopsida</taxon>
        <taxon>eudicotyledons</taxon>
        <taxon>Gunneridae</taxon>
        <taxon>Pentapetalae</taxon>
        <taxon>rosids</taxon>
        <taxon>malvids</taxon>
        <taxon>Brassicales</taxon>
        <taxon>Brassicaceae</taxon>
        <taxon>Brassiceae</taxon>
        <taxon>Brassica</taxon>
    </lineage>
</organism>
<dbReference type="Proteomes" id="UP000694005">
    <property type="component" value="Chromosome A08"/>
</dbReference>
<evidence type="ECO:0000313" key="3">
    <source>
        <dbReference type="EMBL" id="VDC84261.1"/>
    </source>
</evidence>
<evidence type="ECO:0000313" key="1">
    <source>
        <dbReference type="EMBL" id="CAG7885251.1"/>
    </source>
</evidence>
<dbReference type="EMBL" id="LS974624">
    <property type="protein sequence ID" value="CAG7899585.1"/>
    <property type="molecule type" value="Genomic_DNA"/>
</dbReference>
<evidence type="ECO:0000313" key="2">
    <source>
        <dbReference type="EMBL" id="CAG7899585.1"/>
    </source>
</evidence>
<name>A0A3P6AJ75_BRACM</name>
<dbReference type="Gramene" id="A03p65940.2_BraZ1">
    <property type="protein sequence ID" value="A03p65940.2_BraZ1.CDS.1"/>
    <property type="gene ID" value="A03g65940.2_BraZ1"/>
</dbReference>
<dbReference type="AlphaFoldDB" id="A0A3P6AJ75"/>
<reference evidence="3" key="1">
    <citation type="submission" date="2018-11" db="EMBL/GenBank/DDBJ databases">
        <authorList>
            <consortium name="Genoscope - CEA"/>
            <person name="William W."/>
        </authorList>
    </citation>
    <scope>NUCLEOTIDE SEQUENCE</scope>
</reference>